<dbReference type="Proteomes" id="UP000265566">
    <property type="component" value="Chromosome 5"/>
</dbReference>
<dbReference type="EC" id="3.4.21.107" evidence="2"/>
<dbReference type="AlphaFoldDB" id="A0A396HW12"/>
<dbReference type="InterPro" id="IPR001478">
    <property type="entry name" value="PDZ"/>
</dbReference>
<organism evidence="2">
    <name type="scientific">Medicago truncatula</name>
    <name type="common">Barrel medic</name>
    <name type="synonym">Medicago tribuloides</name>
    <dbReference type="NCBI Taxonomy" id="3880"/>
    <lineage>
        <taxon>Eukaryota</taxon>
        <taxon>Viridiplantae</taxon>
        <taxon>Streptophyta</taxon>
        <taxon>Embryophyta</taxon>
        <taxon>Tracheophyta</taxon>
        <taxon>Spermatophyta</taxon>
        <taxon>Magnoliopsida</taxon>
        <taxon>eudicotyledons</taxon>
        <taxon>Gunneridae</taxon>
        <taxon>Pentapetalae</taxon>
        <taxon>rosids</taxon>
        <taxon>fabids</taxon>
        <taxon>Fabales</taxon>
        <taxon>Fabaceae</taxon>
        <taxon>Papilionoideae</taxon>
        <taxon>50 kb inversion clade</taxon>
        <taxon>NPAAA clade</taxon>
        <taxon>Hologalegina</taxon>
        <taxon>IRL clade</taxon>
        <taxon>Trifolieae</taxon>
        <taxon>Medicago</taxon>
    </lineage>
</organism>
<dbReference type="PANTHER" id="PTHR47389:SF4">
    <property type="entry name" value="OS09G0436400 PROTEIN"/>
    <property type="match status" value="1"/>
</dbReference>
<dbReference type="InterPro" id="IPR036034">
    <property type="entry name" value="PDZ_sf"/>
</dbReference>
<accession>A0A396HW12</accession>
<sequence>MPINIARKSWEHYKRYGGLRRPSLGVVATNLYTADVSLIEKVIQKVPSICNGVLVEKVIQGSCADSAGLQLEDVIVECGGKTVLSFLEFLEMVWDKKVGDVLQLSIVRASQYDPIHVNMVVDEVAVEYFYHWPRK</sequence>
<proteinExistence type="predicted"/>
<dbReference type="PANTHER" id="PTHR47389">
    <property type="entry name" value="OS09G0436400 PROTEIN"/>
    <property type="match status" value="1"/>
</dbReference>
<keyword evidence="2" id="KW-0378">Hydrolase</keyword>
<feature type="domain" description="PDZ" evidence="1">
    <location>
        <begin position="24"/>
        <end position="111"/>
    </location>
</feature>
<dbReference type="Gene3D" id="2.30.42.10">
    <property type="match status" value="1"/>
</dbReference>
<dbReference type="SUPFAM" id="SSF50156">
    <property type="entry name" value="PDZ domain-like"/>
    <property type="match status" value="1"/>
</dbReference>
<dbReference type="GO" id="GO:0016787">
    <property type="term" value="F:hydrolase activity"/>
    <property type="evidence" value="ECO:0007669"/>
    <property type="project" value="UniProtKB-KW"/>
</dbReference>
<evidence type="ECO:0000259" key="1">
    <source>
        <dbReference type="Pfam" id="PF13180"/>
    </source>
</evidence>
<dbReference type="EMBL" id="PSQE01000005">
    <property type="protein sequence ID" value="RHN56154.1"/>
    <property type="molecule type" value="Genomic_DNA"/>
</dbReference>
<dbReference type="Gramene" id="rna31511">
    <property type="protein sequence ID" value="RHN56154.1"/>
    <property type="gene ID" value="gene31511"/>
</dbReference>
<protein>
    <submittedName>
        <fullName evidence="2">Putative peptidase Do</fullName>
        <ecNumber evidence="2">3.4.21.107</ecNumber>
    </submittedName>
</protein>
<comment type="caution">
    <text evidence="2">The sequence shown here is derived from an EMBL/GenBank/DDBJ whole genome shotgun (WGS) entry which is preliminary data.</text>
</comment>
<name>A0A396HW12_MEDTR</name>
<evidence type="ECO:0000313" key="2">
    <source>
        <dbReference type="EMBL" id="RHN56154.1"/>
    </source>
</evidence>
<gene>
    <name evidence="2" type="ORF">MtrunA17_Chr5g0426381</name>
</gene>
<reference evidence="2" key="1">
    <citation type="journal article" date="2018" name="Nat. Plants">
        <title>Whole-genome landscape of Medicago truncatula symbiotic genes.</title>
        <authorList>
            <person name="Pecrix Y."/>
            <person name="Gamas P."/>
            <person name="Carrere S."/>
        </authorList>
    </citation>
    <scope>NUCLEOTIDE SEQUENCE</scope>
    <source>
        <tissue evidence="2">Leaves</tissue>
    </source>
</reference>
<dbReference type="Pfam" id="PF13180">
    <property type="entry name" value="PDZ_2"/>
    <property type="match status" value="1"/>
</dbReference>